<sequence length="105" mass="11738">MRIVLISALLFLAACSEGDGRYVQYGRSGGMVLDTRTGCLLIVEPDQGFVLSEGTRQELTADERFQGLSDDAKQIVIERLSRKEAEGQRWAIGNLHLRPLDKERC</sequence>
<dbReference type="PROSITE" id="PS51257">
    <property type="entry name" value="PROKAR_LIPOPROTEIN"/>
    <property type="match status" value="1"/>
</dbReference>
<reference evidence="1" key="1">
    <citation type="journal article" date="2015" name="Nature">
        <title>Complex archaea that bridge the gap between prokaryotes and eukaryotes.</title>
        <authorList>
            <person name="Spang A."/>
            <person name="Saw J.H."/>
            <person name="Jorgensen S.L."/>
            <person name="Zaremba-Niedzwiedzka K."/>
            <person name="Martijn J."/>
            <person name="Lind A.E."/>
            <person name="van Eijk R."/>
            <person name="Schleper C."/>
            <person name="Guy L."/>
            <person name="Ettema T.J."/>
        </authorList>
    </citation>
    <scope>NUCLEOTIDE SEQUENCE</scope>
</reference>
<evidence type="ECO:0000313" key="1">
    <source>
        <dbReference type="EMBL" id="KKK98528.1"/>
    </source>
</evidence>
<protein>
    <submittedName>
        <fullName evidence="1">Uncharacterized protein</fullName>
    </submittedName>
</protein>
<name>A0A0F8ZXG4_9ZZZZ</name>
<dbReference type="AlphaFoldDB" id="A0A0F8ZXG4"/>
<gene>
    <name evidence="1" type="ORF">LCGC14_2641860</name>
</gene>
<accession>A0A0F8ZXG4</accession>
<proteinExistence type="predicted"/>
<organism evidence="1">
    <name type="scientific">marine sediment metagenome</name>
    <dbReference type="NCBI Taxonomy" id="412755"/>
    <lineage>
        <taxon>unclassified sequences</taxon>
        <taxon>metagenomes</taxon>
        <taxon>ecological metagenomes</taxon>
    </lineage>
</organism>
<dbReference type="EMBL" id="LAZR01045579">
    <property type="protein sequence ID" value="KKK98528.1"/>
    <property type="molecule type" value="Genomic_DNA"/>
</dbReference>
<comment type="caution">
    <text evidence="1">The sequence shown here is derived from an EMBL/GenBank/DDBJ whole genome shotgun (WGS) entry which is preliminary data.</text>
</comment>